<keyword evidence="2" id="KW-1185">Reference proteome</keyword>
<accession>A0A5B7G999</accession>
<dbReference type="AlphaFoldDB" id="A0A5B7G999"/>
<proteinExistence type="predicted"/>
<comment type="caution">
    <text evidence="1">The sequence shown here is derived from an EMBL/GenBank/DDBJ whole genome shotgun (WGS) entry which is preliminary data.</text>
</comment>
<gene>
    <name evidence="1" type="ORF">E2C01_047961</name>
</gene>
<sequence length="94" mass="10797">MKPCYCPEVGFTRSHSTQPELLSHLLAFWSQVEIQDSTSEHNASWDYRGITQHFPTATPHKSLNMHHNIMLNFRCHGIQMAKDLTALSDAYIII</sequence>
<name>A0A5B7G999_PORTR</name>
<dbReference type="EMBL" id="VSRR010012072">
    <property type="protein sequence ID" value="MPC54055.1"/>
    <property type="molecule type" value="Genomic_DNA"/>
</dbReference>
<dbReference type="Proteomes" id="UP000324222">
    <property type="component" value="Unassembled WGS sequence"/>
</dbReference>
<evidence type="ECO:0000313" key="2">
    <source>
        <dbReference type="Proteomes" id="UP000324222"/>
    </source>
</evidence>
<protein>
    <submittedName>
        <fullName evidence="1">Uncharacterized protein</fullName>
    </submittedName>
</protein>
<reference evidence="1 2" key="1">
    <citation type="submission" date="2019-05" db="EMBL/GenBank/DDBJ databases">
        <title>Another draft genome of Portunus trituberculatus and its Hox gene families provides insights of decapod evolution.</title>
        <authorList>
            <person name="Jeong J.-H."/>
            <person name="Song I."/>
            <person name="Kim S."/>
            <person name="Choi T."/>
            <person name="Kim D."/>
            <person name="Ryu S."/>
            <person name="Kim W."/>
        </authorList>
    </citation>
    <scope>NUCLEOTIDE SEQUENCE [LARGE SCALE GENOMIC DNA]</scope>
    <source>
        <tissue evidence="1">Muscle</tissue>
    </source>
</reference>
<evidence type="ECO:0000313" key="1">
    <source>
        <dbReference type="EMBL" id="MPC54055.1"/>
    </source>
</evidence>
<organism evidence="1 2">
    <name type="scientific">Portunus trituberculatus</name>
    <name type="common">Swimming crab</name>
    <name type="synonym">Neptunus trituberculatus</name>
    <dbReference type="NCBI Taxonomy" id="210409"/>
    <lineage>
        <taxon>Eukaryota</taxon>
        <taxon>Metazoa</taxon>
        <taxon>Ecdysozoa</taxon>
        <taxon>Arthropoda</taxon>
        <taxon>Crustacea</taxon>
        <taxon>Multicrustacea</taxon>
        <taxon>Malacostraca</taxon>
        <taxon>Eumalacostraca</taxon>
        <taxon>Eucarida</taxon>
        <taxon>Decapoda</taxon>
        <taxon>Pleocyemata</taxon>
        <taxon>Brachyura</taxon>
        <taxon>Eubrachyura</taxon>
        <taxon>Portunoidea</taxon>
        <taxon>Portunidae</taxon>
        <taxon>Portuninae</taxon>
        <taxon>Portunus</taxon>
    </lineage>
</organism>